<feature type="region of interest" description="Disordered" evidence="2">
    <location>
        <begin position="1"/>
        <end position="62"/>
    </location>
</feature>
<evidence type="ECO:0000256" key="1">
    <source>
        <dbReference type="ARBA" id="ARBA00005701"/>
    </source>
</evidence>
<dbReference type="Proteomes" id="UP000295131">
    <property type="component" value="Unassembled WGS sequence"/>
</dbReference>
<protein>
    <submittedName>
        <fullName evidence="3">DUF1674 domain-containing protein</fullName>
    </submittedName>
</protein>
<dbReference type="Pfam" id="PF07896">
    <property type="entry name" value="DUF1674"/>
    <property type="match status" value="1"/>
</dbReference>
<comment type="caution">
    <text evidence="3">The sequence shown here is derived from an EMBL/GenBank/DDBJ whole genome shotgun (WGS) entry which is preliminary data.</text>
</comment>
<organism evidence="3 4">
    <name type="scientific">Pseudohoeflea suaedae</name>
    <dbReference type="NCBI Taxonomy" id="877384"/>
    <lineage>
        <taxon>Bacteria</taxon>
        <taxon>Pseudomonadati</taxon>
        <taxon>Pseudomonadota</taxon>
        <taxon>Alphaproteobacteria</taxon>
        <taxon>Hyphomicrobiales</taxon>
        <taxon>Rhizobiaceae</taxon>
        <taxon>Pseudohoeflea</taxon>
    </lineage>
</organism>
<name>A0A4R5PMS1_9HYPH</name>
<keyword evidence="4" id="KW-1185">Reference proteome</keyword>
<gene>
    <name evidence="3" type="ORF">E2A64_01255</name>
</gene>
<dbReference type="InterPro" id="IPR012875">
    <property type="entry name" value="SDHF4"/>
</dbReference>
<feature type="compositionally biased region" description="Low complexity" evidence="2">
    <location>
        <begin position="23"/>
        <end position="32"/>
    </location>
</feature>
<dbReference type="RefSeq" id="WP_133282634.1">
    <property type="nucleotide sequence ID" value="NZ_SMSI01000001.1"/>
</dbReference>
<evidence type="ECO:0000256" key="2">
    <source>
        <dbReference type="SAM" id="MobiDB-lite"/>
    </source>
</evidence>
<evidence type="ECO:0000313" key="4">
    <source>
        <dbReference type="Proteomes" id="UP000295131"/>
    </source>
</evidence>
<sequence length="73" mass="7769">MTDGTESPDETAGQAEPKRVLPAAATRALAEAAARREKAEADRLEAEREVGGRGGADPARYGDWEINGRAIDF</sequence>
<proteinExistence type="inferred from homology"/>
<dbReference type="AlphaFoldDB" id="A0A4R5PMS1"/>
<accession>A0A4R5PMS1</accession>
<reference evidence="3 4" key="1">
    <citation type="journal article" date="2013" name="Int. J. Syst. Evol. Microbiol.">
        <title>Hoeflea suaedae sp. nov., an endophytic bacterium isolated from the root of the halophyte Suaeda maritima.</title>
        <authorList>
            <person name="Chung E.J."/>
            <person name="Park J.A."/>
            <person name="Pramanik P."/>
            <person name="Bibi F."/>
            <person name="Jeon C.O."/>
            <person name="Chung Y.R."/>
        </authorList>
    </citation>
    <scope>NUCLEOTIDE SEQUENCE [LARGE SCALE GENOMIC DNA]</scope>
    <source>
        <strain evidence="3 4">YC6898</strain>
    </source>
</reference>
<comment type="similarity">
    <text evidence="1">Belongs to the SDHAF4 family.</text>
</comment>
<dbReference type="EMBL" id="SMSI01000001">
    <property type="protein sequence ID" value="TDH37797.1"/>
    <property type="molecule type" value="Genomic_DNA"/>
</dbReference>
<evidence type="ECO:0000313" key="3">
    <source>
        <dbReference type="EMBL" id="TDH37797.1"/>
    </source>
</evidence>
<feature type="compositionally biased region" description="Basic and acidic residues" evidence="2">
    <location>
        <begin position="33"/>
        <end position="51"/>
    </location>
</feature>